<accession>A0ABQ2SA32</accession>
<sequence length="293" mass="33315">MLPLADPTRFTITHLHQRQRPAGHWLPDAVTDTTAKRRAKARRLIGDGMGIVARLVACPGRLYHLVYVFEEGVELYTEGGELARHHLQALIPDLPQYVRVCLSRAEALHVHILASIPDAECLSRLRQMGFHCRAVNLRGPHLARLLEYLSRPYDERASRPDRRAALRYSATELLDQRFAAAEAYLQARRAAQGQRLPRLSWTRNLPLLRAEPYTLYRLAVLRKAWATRPEGAENPTPLDVLIPHVTMVVCRQDWPNFPRGPPPPAGYVARPLRPLIHPSVLKCVLCPPPFRPR</sequence>
<evidence type="ECO:0000313" key="2">
    <source>
        <dbReference type="Proteomes" id="UP000644548"/>
    </source>
</evidence>
<organism evidence="1 2">
    <name type="scientific">Deinococcus sedimenti</name>
    <dbReference type="NCBI Taxonomy" id="1867090"/>
    <lineage>
        <taxon>Bacteria</taxon>
        <taxon>Thermotogati</taxon>
        <taxon>Deinococcota</taxon>
        <taxon>Deinococci</taxon>
        <taxon>Deinococcales</taxon>
        <taxon>Deinococcaceae</taxon>
        <taxon>Deinococcus</taxon>
    </lineage>
</organism>
<evidence type="ECO:0008006" key="3">
    <source>
        <dbReference type="Google" id="ProtNLM"/>
    </source>
</evidence>
<keyword evidence="2" id="KW-1185">Reference proteome</keyword>
<protein>
    <recommendedName>
        <fullName evidence="3">Transposase IS200-like domain-containing protein</fullName>
    </recommendedName>
</protein>
<name>A0ABQ2SA32_9DEIO</name>
<comment type="caution">
    <text evidence="1">The sequence shown here is derived from an EMBL/GenBank/DDBJ whole genome shotgun (WGS) entry which is preliminary data.</text>
</comment>
<dbReference type="EMBL" id="BMQN01000015">
    <property type="protein sequence ID" value="GGS05738.1"/>
    <property type="molecule type" value="Genomic_DNA"/>
</dbReference>
<reference evidence="2" key="1">
    <citation type="journal article" date="2019" name="Int. J. Syst. Evol. Microbiol.">
        <title>The Global Catalogue of Microorganisms (GCM) 10K type strain sequencing project: providing services to taxonomists for standard genome sequencing and annotation.</title>
        <authorList>
            <consortium name="The Broad Institute Genomics Platform"/>
            <consortium name="The Broad Institute Genome Sequencing Center for Infectious Disease"/>
            <person name="Wu L."/>
            <person name="Ma J."/>
        </authorList>
    </citation>
    <scope>NUCLEOTIDE SEQUENCE [LARGE SCALE GENOMIC DNA]</scope>
    <source>
        <strain evidence="2">JCM 31405</strain>
    </source>
</reference>
<gene>
    <name evidence="1" type="ORF">GCM10008960_35300</name>
</gene>
<proteinExistence type="predicted"/>
<evidence type="ECO:0000313" key="1">
    <source>
        <dbReference type="EMBL" id="GGS05738.1"/>
    </source>
</evidence>
<dbReference type="Proteomes" id="UP000644548">
    <property type="component" value="Unassembled WGS sequence"/>
</dbReference>